<evidence type="ECO:0000313" key="3">
    <source>
        <dbReference type="Proteomes" id="UP000011115"/>
    </source>
</evidence>
<dbReference type="AlphaFoldDB" id="M1BV04"/>
<evidence type="ECO:0000313" key="2">
    <source>
        <dbReference type="EnsemblPlants" id="PGSC0003DMT400053461"/>
    </source>
</evidence>
<dbReference type="HOGENOM" id="CLU_1104331_0_0_1"/>
<dbReference type="PaxDb" id="4113-PGSC0003DMT400053461"/>
<dbReference type="EnsemblPlants" id="PGSC0003DMT400053461">
    <property type="protein sequence ID" value="PGSC0003DMT400053461"/>
    <property type="gene ID" value="PGSC0003DMG400020739"/>
</dbReference>
<reference evidence="2" key="2">
    <citation type="submission" date="2015-06" db="UniProtKB">
        <authorList>
            <consortium name="EnsemblPlants"/>
        </authorList>
    </citation>
    <scope>IDENTIFICATION</scope>
    <source>
        <strain evidence="2">DM1-3 516 R44</strain>
    </source>
</reference>
<dbReference type="Gramene" id="PGSC0003DMT400053461">
    <property type="protein sequence ID" value="PGSC0003DMT400053461"/>
    <property type="gene ID" value="PGSC0003DMG400020739"/>
</dbReference>
<dbReference type="Proteomes" id="UP000011115">
    <property type="component" value="Unassembled WGS sequence"/>
</dbReference>
<feature type="compositionally biased region" description="Basic and acidic residues" evidence="1">
    <location>
        <begin position="54"/>
        <end position="69"/>
    </location>
</feature>
<keyword evidence="3" id="KW-1185">Reference proteome</keyword>
<reference evidence="3" key="1">
    <citation type="journal article" date="2011" name="Nature">
        <title>Genome sequence and analysis of the tuber crop potato.</title>
        <authorList>
            <consortium name="The Potato Genome Sequencing Consortium"/>
        </authorList>
    </citation>
    <scope>NUCLEOTIDE SEQUENCE [LARGE SCALE GENOMIC DNA]</scope>
    <source>
        <strain evidence="3">cv. DM1-3 516 R44</strain>
    </source>
</reference>
<dbReference type="InParanoid" id="M1BV04"/>
<evidence type="ECO:0000256" key="1">
    <source>
        <dbReference type="SAM" id="MobiDB-lite"/>
    </source>
</evidence>
<organism evidence="2 3">
    <name type="scientific">Solanum tuberosum</name>
    <name type="common">Potato</name>
    <dbReference type="NCBI Taxonomy" id="4113"/>
    <lineage>
        <taxon>Eukaryota</taxon>
        <taxon>Viridiplantae</taxon>
        <taxon>Streptophyta</taxon>
        <taxon>Embryophyta</taxon>
        <taxon>Tracheophyta</taxon>
        <taxon>Spermatophyta</taxon>
        <taxon>Magnoliopsida</taxon>
        <taxon>eudicotyledons</taxon>
        <taxon>Gunneridae</taxon>
        <taxon>Pentapetalae</taxon>
        <taxon>asterids</taxon>
        <taxon>lamiids</taxon>
        <taxon>Solanales</taxon>
        <taxon>Solanaceae</taxon>
        <taxon>Solanoideae</taxon>
        <taxon>Solaneae</taxon>
        <taxon>Solanum</taxon>
    </lineage>
</organism>
<accession>M1BV04</accession>
<sequence length="252" mass="29047">MFKKALYSYVRCWLKIGENDGGLVGEGEEDNKKEAGFQKQICRLNFEIPDASRVKREEETQRHRRDLHEKRRSASVKGERGLTLWPFLEEKDARSEKRKTSSNSKTLRLKSKMSGFENLIGVQHLVFWQVSFSALRKDLVNVVDIMERLKNEENQIALEDGVIELLKFRLALICAHFLLSYSDLEQFENVMTSLREPLKDVFQSILVNVDNSVGCKYNMPQVLGSLMDNIDDCITSCPRSTSMTEEELDSNT</sequence>
<feature type="region of interest" description="Disordered" evidence="1">
    <location>
        <begin position="54"/>
        <end position="75"/>
    </location>
</feature>
<name>M1BV04_SOLTU</name>
<proteinExistence type="predicted"/>
<protein>
    <submittedName>
        <fullName evidence="2">Late blight resistance protein Rpi-blb2</fullName>
    </submittedName>
</protein>